<evidence type="ECO:0000313" key="1">
    <source>
        <dbReference type="EMBL" id="KAL2493686.1"/>
    </source>
</evidence>
<proteinExistence type="predicted"/>
<gene>
    <name evidence="1" type="ORF">Fot_37443</name>
</gene>
<sequence>MAITCHYVFKMSFQLLVREDSEVGLLEANYNWDLLAVYDFIYNSNWDEPNFFVGESSLSFNTEEVEFLENNGNNMPLLVQNDYPTTCTRENDSKFGSWKYLHYARIGIWP</sequence>
<reference evidence="2" key="1">
    <citation type="submission" date="2024-07" db="EMBL/GenBank/DDBJ databases">
        <title>Two chromosome-level genome assemblies of Korean endemic species Abeliophyllum distichum and Forsythia ovata (Oleaceae).</title>
        <authorList>
            <person name="Jang H."/>
        </authorList>
    </citation>
    <scope>NUCLEOTIDE SEQUENCE [LARGE SCALE GENOMIC DNA]</scope>
</reference>
<dbReference type="EMBL" id="JBFOLJ010000011">
    <property type="protein sequence ID" value="KAL2493686.1"/>
    <property type="molecule type" value="Genomic_DNA"/>
</dbReference>
<organism evidence="1 2">
    <name type="scientific">Forsythia ovata</name>
    <dbReference type="NCBI Taxonomy" id="205694"/>
    <lineage>
        <taxon>Eukaryota</taxon>
        <taxon>Viridiplantae</taxon>
        <taxon>Streptophyta</taxon>
        <taxon>Embryophyta</taxon>
        <taxon>Tracheophyta</taxon>
        <taxon>Spermatophyta</taxon>
        <taxon>Magnoliopsida</taxon>
        <taxon>eudicotyledons</taxon>
        <taxon>Gunneridae</taxon>
        <taxon>Pentapetalae</taxon>
        <taxon>asterids</taxon>
        <taxon>lamiids</taxon>
        <taxon>Lamiales</taxon>
        <taxon>Oleaceae</taxon>
        <taxon>Forsythieae</taxon>
        <taxon>Forsythia</taxon>
    </lineage>
</organism>
<comment type="caution">
    <text evidence="1">The sequence shown here is derived from an EMBL/GenBank/DDBJ whole genome shotgun (WGS) entry which is preliminary data.</text>
</comment>
<dbReference type="AlphaFoldDB" id="A0ABD1RZ03"/>
<name>A0ABD1RZ03_9LAMI</name>
<accession>A0ABD1RZ03</accession>
<dbReference type="Proteomes" id="UP001604277">
    <property type="component" value="Unassembled WGS sequence"/>
</dbReference>
<evidence type="ECO:0000313" key="2">
    <source>
        <dbReference type="Proteomes" id="UP001604277"/>
    </source>
</evidence>
<protein>
    <submittedName>
        <fullName evidence="1">Uncharacterized protein</fullName>
    </submittedName>
</protein>
<keyword evidence="2" id="KW-1185">Reference proteome</keyword>